<sequence length="399" mass="44712">MTERVMVSSNNNVWPEFLGAYFVCKLVIGEPSRKSVNFRTLLTPTVNGADVVVSLESVLAISERFANIVYGFFLGKRVAYPVVDNYVRNTWSKFGLVKSMLNSSNGLFFFKFSSKDGMDAMLENGPCVPMRAFSKDGLSVIATKIGTPWMLYSYTSDMCMQSWGRSSYVRTMIELQADADLKDTIMVAMPKLTGEGFYMCTIRVKYEWKPPRCSSCKVFGHVLDECAKNIVSDVVKNLKNPRQAVRVAVSSKEVSNSNPFDALNSVENDDDLGTNGGNLKLTGKRPSSNVSPSNQGVFNVASSSTSTTLVVDNFDKLEIQIIEGKLTLLMTTRSRYLRFKTWDDRGYVLIVIENNGGQQNGMMSTTLMMNDLYESHYMPENLHAICDDFDITVRDRKKK</sequence>
<proteinExistence type="predicted"/>
<dbReference type="PANTHER" id="PTHR31286">
    <property type="entry name" value="GLYCINE-RICH CELL WALL STRUCTURAL PROTEIN 1.8-LIKE"/>
    <property type="match status" value="1"/>
</dbReference>
<reference evidence="2" key="1">
    <citation type="journal article" date="2022" name="Int. J. Mol. Sci.">
        <title>Draft Genome of Tanacetum Coccineum: Genomic Comparison of Closely Related Tanacetum-Family Plants.</title>
        <authorList>
            <person name="Yamashiro T."/>
            <person name="Shiraishi A."/>
            <person name="Nakayama K."/>
            <person name="Satake H."/>
        </authorList>
    </citation>
    <scope>NUCLEOTIDE SEQUENCE</scope>
</reference>
<organism evidence="2 3">
    <name type="scientific">Tanacetum coccineum</name>
    <dbReference type="NCBI Taxonomy" id="301880"/>
    <lineage>
        <taxon>Eukaryota</taxon>
        <taxon>Viridiplantae</taxon>
        <taxon>Streptophyta</taxon>
        <taxon>Embryophyta</taxon>
        <taxon>Tracheophyta</taxon>
        <taxon>Spermatophyta</taxon>
        <taxon>Magnoliopsida</taxon>
        <taxon>eudicotyledons</taxon>
        <taxon>Gunneridae</taxon>
        <taxon>Pentapetalae</taxon>
        <taxon>asterids</taxon>
        <taxon>campanulids</taxon>
        <taxon>Asterales</taxon>
        <taxon>Asteraceae</taxon>
        <taxon>Asteroideae</taxon>
        <taxon>Anthemideae</taxon>
        <taxon>Anthemidinae</taxon>
        <taxon>Tanacetum</taxon>
    </lineage>
</organism>
<protein>
    <submittedName>
        <fullName evidence="2">Ribonuclease H-like domain-containing protein</fullName>
    </submittedName>
</protein>
<accession>A0ABQ5G9F7</accession>
<gene>
    <name evidence="2" type="ORF">Tco_1031606</name>
</gene>
<evidence type="ECO:0000256" key="1">
    <source>
        <dbReference type="SAM" id="MobiDB-lite"/>
    </source>
</evidence>
<dbReference type="PANTHER" id="PTHR31286:SF99">
    <property type="entry name" value="DUF4283 DOMAIN-CONTAINING PROTEIN"/>
    <property type="match status" value="1"/>
</dbReference>
<evidence type="ECO:0000313" key="3">
    <source>
        <dbReference type="Proteomes" id="UP001151760"/>
    </source>
</evidence>
<dbReference type="Proteomes" id="UP001151760">
    <property type="component" value="Unassembled WGS sequence"/>
</dbReference>
<feature type="compositionally biased region" description="Polar residues" evidence="1">
    <location>
        <begin position="285"/>
        <end position="294"/>
    </location>
</feature>
<dbReference type="EMBL" id="BQNB010018248">
    <property type="protein sequence ID" value="GJT72320.1"/>
    <property type="molecule type" value="Genomic_DNA"/>
</dbReference>
<keyword evidence="3" id="KW-1185">Reference proteome</keyword>
<name>A0ABQ5G9F7_9ASTR</name>
<reference evidence="2" key="2">
    <citation type="submission" date="2022-01" db="EMBL/GenBank/DDBJ databases">
        <authorList>
            <person name="Yamashiro T."/>
            <person name="Shiraishi A."/>
            <person name="Satake H."/>
            <person name="Nakayama K."/>
        </authorList>
    </citation>
    <scope>NUCLEOTIDE SEQUENCE</scope>
</reference>
<dbReference type="InterPro" id="IPR040256">
    <property type="entry name" value="At4g02000-like"/>
</dbReference>
<comment type="caution">
    <text evidence="2">The sequence shown here is derived from an EMBL/GenBank/DDBJ whole genome shotgun (WGS) entry which is preliminary data.</text>
</comment>
<feature type="region of interest" description="Disordered" evidence="1">
    <location>
        <begin position="259"/>
        <end position="294"/>
    </location>
</feature>
<evidence type="ECO:0000313" key="2">
    <source>
        <dbReference type="EMBL" id="GJT72320.1"/>
    </source>
</evidence>